<sequence length="608" mass="69872">MIDVGWMIFAIVLLSSVSIWFVRRGTEQQAFQDEEYAARSKETDEILKALNFVKESLHDLSRNHLDDYGLSEEEYKRKRNQRAELRQALKGCISGDLRDKLFVKNYITHVLESGYPLSSGMINRMIPFDEREKLSVQDRFEILLYLYKQRHGNKALSVMIEEYQLDSPKLDEASEGDLRYEIDEEEINHIFFMEYRELDEKEKLDLIVQRIYQMYKGFSVVDEIRDQWIDGVSGGVSGSDYTGSDAAVQQVLEHGPEEGHGLEDSKERNFDSVWIFYKGKSIRLSFLSFGSEGELKRVCQNIYKYNLPGQLSEASAYKVNEMKDGSRVVVVRPPFAESWAFFVRKFDIGSASLEQLIKGEGAETVISLLQFLMKGGRITAVTGSQGAGKTTLLMAMIKYIYGSYTLRIQEMSFELHLRRLYPKRNILTFRETDHISGQQGLDLQKKTDGAVNILGEVATDEVAAWMIQMSQVASLFTVFTHHAKTFADLIHSLRNSLLKAGLFRDELTAEKQVVRAIHFDVHLRHNMDGTRYIERITECVPVSVQSDRWGQSAQYEARDIVVYTDGKYKVQDAISALTWQEMKKEMVPVDAIRFDRFLADHWGEQLGA</sequence>
<dbReference type="EMBL" id="BMHF01000001">
    <property type="protein sequence ID" value="GGA25002.1"/>
    <property type="molecule type" value="Genomic_DNA"/>
</dbReference>
<keyword evidence="3" id="KW-1185">Reference proteome</keyword>
<name>A0ABQ1FQ13_9BACL</name>
<organism evidence="2 3">
    <name type="scientific">Paenibacillus physcomitrellae</name>
    <dbReference type="NCBI Taxonomy" id="1619311"/>
    <lineage>
        <taxon>Bacteria</taxon>
        <taxon>Bacillati</taxon>
        <taxon>Bacillota</taxon>
        <taxon>Bacilli</taxon>
        <taxon>Bacillales</taxon>
        <taxon>Paenibacillaceae</taxon>
        <taxon>Paenibacillus</taxon>
    </lineage>
</organism>
<accession>A0ABQ1FQ13</accession>
<keyword evidence="1" id="KW-0472">Membrane</keyword>
<gene>
    <name evidence="2" type="ORF">GCM10010917_07370</name>
</gene>
<evidence type="ECO:0000313" key="3">
    <source>
        <dbReference type="Proteomes" id="UP000609323"/>
    </source>
</evidence>
<reference evidence="3" key="1">
    <citation type="journal article" date="2019" name="Int. J. Syst. Evol. Microbiol.">
        <title>The Global Catalogue of Microorganisms (GCM) 10K type strain sequencing project: providing services to taxonomists for standard genome sequencing and annotation.</title>
        <authorList>
            <consortium name="The Broad Institute Genomics Platform"/>
            <consortium name="The Broad Institute Genome Sequencing Center for Infectious Disease"/>
            <person name="Wu L."/>
            <person name="Ma J."/>
        </authorList>
    </citation>
    <scope>NUCLEOTIDE SEQUENCE [LARGE SCALE GENOMIC DNA]</scope>
    <source>
        <strain evidence="3">CGMCC 1.15044</strain>
    </source>
</reference>
<comment type="caution">
    <text evidence="2">The sequence shown here is derived from an EMBL/GenBank/DDBJ whole genome shotgun (WGS) entry which is preliminary data.</text>
</comment>
<keyword evidence="1" id="KW-1133">Transmembrane helix</keyword>
<keyword evidence="1" id="KW-0812">Transmembrane</keyword>
<proteinExistence type="predicted"/>
<dbReference type="RefSeq" id="WP_229752500.1">
    <property type="nucleotide sequence ID" value="NZ_BMHF01000001.1"/>
</dbReference>
<evidence type="ECO:0000256" key="1">
    <source>
        <dbReference type="SAM" id="Phobius"/>
    </source>
</evidence>
<dbReference type="Proteomes" id="UP000609323">
    <property type="component" value="Unassembled WGS sequence"/>
</dbReference>
<dbReference type="InterPro" id="IPR027417">
    <property type="entry name" value="P-loop_NTPase"/>
</dbReference>
<feature type="transmembrane region" description="Helical" evidence="1">
    <location>
        <begin position="6"/>
        <end position="22"/>
    </location>
</feature>
<protein>
    <recommendedName>
        <fullName evidence="4">Pilus assembly protein CpaF</fullName>
    </recommendedName>
</protein>
<evidence type="ECO:0008006" key="4">
    <source>
        <dbReference type="Google" id="ProtNLM"/>
    </source>
</evidence>
<evidence type="ECO:0000313" key="2">
    <source>
        <dbReference type="EMBL" id="GGA25002.1"/>
    </source>
</evidence>
<dbReference type="SUPFAM" id="SSF52540">
    <property type="entry name" value="P-loop containing nucleoside triphosphate hydrolases"/>
    <property type="match status" value="1"/>
</dbReference>
<dbReference type="Gene3D" id="3.40.50.300">
    <property type="entry name" value="P-loop containing nucleotide triphosphate hydrolases"/>
    <property type="match status" value="1"/>
</dbReference>